<dbReference type="GO" id="GO:0042147">
    <property type="term" value="P:retrograde transport, endosome to Golgi"/>
    <property type="evidence" value="ECO:0007669"/>
    <property type="project" value="EnsemblFungi"/>
</dbReference>
<evidence type="ECO:0000256" key="2">
    <source>
        <dbReference type="ARBA" id="ARBA00022448"/>
    </source>
</evidence>
<dbReference type="GO" id="GO:0043001">
    <property type="term" value="P:Golgi to plasma membrane protein transport"/>
    <property type="evidence" value="ECO:0007669"/>
    <property type="project" value="EnsemblFungi"/>
</dbReference>
<evidence type="ECO:0000313" key="7">
    <source>
        <dbReference type="EMBL" id="CDK25139.1"/>
    </source>
</evidence>
<dbReference type="InterPro" id="IPR028565">
    <property type="entry name" value="MHD"/>
</dbReference>
<organism evidence="7 8">
    <name type="scientific">Kuraishia capsulata CBS 1993</name>
    <dbReference type="NCBI Taxonomy" id="1382522"/>
    <lineage>
        <taxon>Eukaryota</taxon>
        <taxon>Fungi</taxon>
        <taxon>Dikarya</taxon>
        <taxon>Ascomycota</taxon>
        <taxon>Saccharomycotina</taxon>
        <taxon>Pichiomycetes</taxon>
        <taxon>Pichiales</taxon>
        <taxon>Pichiaceae</taxon>
        <taxon>Kuraishia</taxon>
    </lineage>
</organism>
<evidence type="ECO:0000256" key="5">
    <source>
        <dbReference type="PIRNR" id="PIRNR005992"/>
    </source>
</evidence>
<dbReference type="InterPro" id="IPR022775">
    <property type="entry name" value="AP_mu_sigma_su"/>
</dbReference>
<dbReference type="SUPFAM" id="SSF64356">
    <property type="entry name" value="SNARE-like"/>
    <property type="match status" value="1"/>
</dbReference>
<dbReference type="EMBL" id="HG793125">
    <property type="protein sequence ID" value="CDK25139.1"/>
    <property type="molecule type" value="Genomic_DNA"/>
</dbReference>
<keyword evidence="2 5" id="KW-0813">Transport</keyword>
<comment type="subcellular location">
    <subcellularLocation>
        <location evidence="1">Endomembrane system</location>
    </subcellularLocation>
</comment>
<dbReference type="GO" id="GO:0005768">
    <property type="term" value="C:endosome"/>
    <property type="evidence" value="ECO:0007669"/>
    <property type="project" value="EnsemblFungi"/>
</dbReference>
<dbReference type="Gene3D" id="2.60.40.1170">
    <property type="entry name" value="Mu homology domain, subdomain B"/>
    <property type="match status" value="2"/>
</dbReference>
<sequence>MASSIHFLDLKGKALLSRDYKGDIPNGALEKFPVLLVDHTNTGLGSDETSLPPVLYDNGINYIYVVHKDLYILAMTRENTNVFAIMIFLNNLVKVLINYFKSLQEEAIRDNFVIMYELLDEMMDFGLPQITDPKILKEYITQKSYTLEEALGQIRASSTGQQAAPKLPPSTLTKSISWRSEGIVYKKNEAFLDVIESINMTINAKGQTLSSEILGRINVKSNLSGMPDLRLGLNEKFLNSGARLAESGAGVASDRAVTNELEDVKFHQCVRLSKFENEKIITFVPPDGEFDLMTYRILSPSINQLFVVDYKMQNHSNTRLEILLKVRTNFKPKLVCNNLEIYIPCPDDISSPKFGRTKGSVKYLPDKSCLCWKFKSINGGKEYSMIAELQLPSVHSGDEYQLESFRKRPLKLNFQIPYYTTSGLQVRYLRINESKLNYQAYPWVRYVTQSGDDYVIRVS</sequence>
<dbReference type="PIRSF" id="PIRSF005992">
    <property type="entry name" value="Clathrin_mu"/>
    <property type="match status" value="1"/>
</dbReference>
<dbReference type="SUPFAM" id="SSF49447">
    <property type="entry name" value="Second domain of Mu2 adaptin subunit (ap50) of ap2 adaptor"/>
    <property type="match status" value="1"/>
</dbReference>
<evidence type="ECO:0000256" key="3">
    <source>
        <dbReference type="ARBA" id="ARBA00022927"/>
    </source>
</evidence>
<dbReference type="InterPro" id="IPR011012">
    <property type="entry name" value="Longin-like_dom_sf"/>
</dbReference>
<keyword evidence="8" id="KW-1185">Reference proteome</keyword>
<gene>
    <name evidence="7" type="ORF">KUCA_T00001106001</name>
</gene>
<reference evidence="7" key="1">
    <citation type="submission" date="2013-12" db="EMBL/GenBank/DDBJ databases">
        <authorList>
            <person name="Genoscope - CEA"/>
        </authorList>
    </citation>
    <scope>NUCLEOTIDE SEQUENCE</scope>
    <source>
        <strain evidence="7">CBS 1993</strain>
    </source>
</reference>
<dbReference type="Gene3D" id="3.30.450.60">
    <property type="match status" value="1"/>
</dbReference>
<dbReference type="Pfam" id="PF00928">
    <property type="entry name" value="Adap_comp_sub"/>
    <property type="match status" value="1"/>
</dbReference>
<dbReference type="Proteomes" id="UP000019384">
    <property type="component" value="Unassembled WGS sequence"/>
</dbReference>
<dbReference type="FunFam" id="3.30.450.60:FF:000002">
    <property type="entry name" value="AP-2 complex subunit mu, putative"/>
    <property type="match status" value="1"/>
</dbReference>
<evidence type="ECO:0000313" key="8">
    <source>
        <dbReference type="Proteomes" id="UP000019384"/>
    </source>
</evidence>
<evidence type="ECO:0000259" key="6">
    <source>
        <dbReference type="PROSITE" id="PS51072"/>
    </source>
</evidence>
<dbReference type="GO" id="GO:0005829">
    <property type="term" value="C:cytosol"/>
    <property type="evidence" value="ECO:0007669"/>
    <property type="project" value="GOC"/>
</dbReference>
<dbReference type="GeneID" id="34518539"/>
<dbReference type="GO" id="GO:0099638">
    <property type="term" value="P:endosome to plasma membrane protein transport"/>
    <property type="evidence" value="ECO:0007669"/>
    <property type="project" value="EnsemblFungi"/>
</dbReference>
<comment type="similarity">
    <text evidence="5">Belongs to the adaptor complexes medium subunit family.</text>
</comment>
<dbReference type="OrthoDB" id="10259133at2759"/>
<dbReference type="Pfam" id="PF01217">
    <property type="entry name" value="Clat_adaptor_s"/>
    <property type="match status" value="1"/>
</dbReference>
<dbReference type="InterPro" id="IPR050431">
    <property type="entry name" value="Adaptor_comp_med_subunit"/>
</dbReference>
<dbReference type="InterPro" id="IPR018240">
    <property type="entry name" value="Clathrin_mu_CS"/>
</dbReference>
<dbReference type="GO" id="GO:0006896">
    <property type="term" value="P:Golgi to vacuole transport"/>
    <property type="evidence" value="ECO:0007669"/>
    <property type="project" value="EnsemblFungi"/>
</dbReference>
<reference evidence="7" key="2">
    <citation type="submission" date="2014-02" db="EMBL/GenBank/DDBJ databases">
        <title>Complete DNA sequence of /Kuraishia capsulata/ illustrates novel genomic features among budding yeasts (/Saccharomycotina/).</title>
        <authorList>
            <person name="Morales L."/>
            <person name="Noel B."/>
            <person name="Porcel B."/>
            <person name="Marcet-Houben M."/>
            <person name="Hullo M-F."/>
            <person name="Sacerdot C."/>
            <person name="Tekaia F."/>
            <person name="Leh-Louis V."/>
            <person name="Despons L."/>
            <person name="Khanna V."/>
            <person name="Aury J-M."/>
            <person name="Barbe V."/>
            <person name="Couloux A."/>
            <person name="Labadie K."/>
            <person name="Pelletier E."/>
            <person name="Souciet J-L."/>
            <person name="Boekhout T."/>
            <person name="Gabaldon T."/>
            <person name="Wincker P."/>
            <person name="Dujon B."/>
        </authorList>
    </citation>
    <scope>NUCLEOTIDE SEQUENCE</scope>
    <source>
        <strain evidence="7">CBS 1993</strain>
    </source>
</reference>
<proteinExistence type="inferred from homology"/>
<dbReference type="InterPro" id="IPR001392">
    <property type="entry name" value="Clathrin_mu"/>
</dbReference>
<evidence type="ECO:0000256" key="1">
    <source>
        <dbReference type="ARBA" id="ARBA00004308"/>
    </source>
</evidence>
<keyword evidence="3 5" id="KW-0653">Protein transport</keyword>
<keyword evidence="4" id="KW-0472">Membrane</keyword>
<dbReference type="PRINTS" id="PR00314">
    <property type="entry name" value="CLATHRINADPT"/>
</dbReference>
<dbReference type="GO" id="GO:0030121">
    <property type="term" value="C:AP-1 adaptor complex"/>
    <property type="evidence" value="ECO:0007669"/>
    <property type="project" value="EnsemblFungi"/>
</dbReference>
<dbReference type="PANTHER" id="PTHR10529">
    <property type="entry name" value="AP COMPLEX SUBUNIT MU"/>
    <property type="match status" value="1"/>
</dbReference>
<dbReference type="CDD" id="cd09250">
    <property type="entry name" value="AP-1_Mu1_Cterm"/>
    <property type="match status" value="1"/>
</dbReference>
<dbReference type="AlphaFoldDB" id="W6MGD7"/>
<accession>W6MGD7</accession>
<dbReference type="InterPro" id="IPR036168">
    <property type="entry name" value="AP2_Mu_C_sf"/>
</dbReference>
<dbReference type="STRING" id="1382522.W6MGD7"/>
<dbReference type="RefSeq" id="XP_022457151.1">
    <property type="nucleotide sequence ID" value="XM_022605710.1"/>
</dbReference>
<dbReference type="PROSITE" id="PS51072">
    <property type="entry name" value="MHD"/>
    <property type="match status" value="1"/>
</dbReference>
<evidence type="ECO:0000256" key="4">
    <source>
        <dbReference type="ARBA" id="ARBA00023136"/>
    </source>
</evidence>
<feature type="domain" description="MHD" evidence="6">
    <location>
        <begin position="187"/>
        <end position="457"/>
    </location>
</feature>
<name>W6MGD7_9ASCO</name>
<protein>
    <recommendedName>
        <fullName evidence="6">MHD domain-containing protein</fullName>
    </recommendedName>
</protein>
<dbReference type="PROSITE" id="PS00990">
    <property type="entry name" value="CLAT_ADAPTOR_M_1"/>
    <property type="match status" value="1"/>
</dbReference>
<dbReference type="GO" id="GO:0006895">
    <property type="term" value="P:Golgi to endosome transport"/>
    <property type="evidence" value="ECO:0007669"/>
    <property type="project" value="EnsemblFungi"/>
</dbReference>
<dbReference type="HOGENOM" id="CLU_026996_0_2_1"/>